<feature type="region of interest" description="Disordered" evidence="1">
    <location>
        <begin position="26"/>
        <end position="93"/>
    </location>
</feature>
<sequence>MFPQSAGMGEPGCVLPLASWFGSDPAGRAGQLTEGGREEAGREKRKEKELRQWGLCCSSGGRGSEDSVGRAASGGWEADGKREEWPVEKGERR</sequence>
<comment type="caution">
    <text evidence="2">The sequence shown here is derived from an EMBL/GenBank/DDBJ whole genome shotgun (WGS) entry which is preliminary data.</text>
</comment>
<accession>A0A9Q0QDR2</accession>
<protein>
    <submittedName>
        <fullName evidence="2">Uncharacterized protein</fullName>
    </submittedName>
</protein>
<gene>
    <name evidence="2" type="ORF">OIU79_009630</name>
</gene>
<dbReference type="AlphaFoldDB" id="A0A9Q0QDR2"/>
<feature type="compositionally biased region" description="Basic and acidic residues" evidence="1">
    <location>
        <begin position="78"/>
        <end position="93"/>
    </location>
</feature>
<dbReference type="Proteomes" id="UP001151532">
    <property type="component" value="Chromosome 3"/>
</dbReference>
<dbReference type="EMBL" id="JAPFFK010000016">
    <property type="protein sequence ID" value="KAJ6704753.1"/>
    <property type="molecule type" value="Genomic_DNA"/>
</dbReference>
<name>A0A9Q0QDR2_SALPP</name>
<organism evidence="2 3">
    <name type="scientific">Salix purpurea</name>
    <name type="common">Purple osier willow</name>
    <dbReference type="NCBI Taxonomy" id="77065"/>
    <lineage>
        <taxon>Eukaryota</taxon>
        <taxon>Viridiplantae</taxon>
        <taxon>Streptophyta</taxon>
        <taxon>Embryophyta</taxon>
        <taxon>Tracheophyta</taxon>
        <taxon>Spermatophyta</taxon>
        <taxon>Magnoliopsida</taxon>
        <taxon>eudicotyledons</taxon>
        <taxon>Gunneridae</taxon>
        <taxon>Pentapetalae</taxon>
        <taxon>rosids</taxon>
        <taxon>fabids</taxon>
        <taxon>Malpighiales</taxon>
        <taxon>Salicaceae</taxon>
        <taxon>Saliceae</taxon>
        <taxon>Salix</taxon>
    </lineage>
</organism>
<reference evidence="2" key="1">
    <citation type="submission" date="2022-11" db="EMBL/GenBank/DDBJ databases">
        <authorList>
            <person name="Hyden B.L."/>
            <person name="Feng K."/>
            <person name="Yates T."/>
            <person name="Jawdy S."/>
            <person name="Smart L.B."/>
            <person name="Muchero W."/>
        </authorList>
    </citation>
    <scope>NUCLEOTIDE SEQUENCE</scope>
    <source>
        <tissue evidence="2">Shoot tip</tissue>
    </source>
</reference>
<reference evidence="2" key="2">
    <citation type="journal article" date="2023" name="Int. J. Mol. Sci.">
        <title>De Novo Assembly and Annotation of 11 Diverse Shrub Willow (Salix) Genomes Reveals Novel Gene Organization in Sex-Linked Regions.</title>
        <authorList>
            <person name="Hyden B."/>
            <person name="Feng K."/>
            <person name="Yates T.B."/>
            <person name="Jawdy S."/>
            <person name="Cereghino C."/>
            <person name="Smart L.B."/>
            <person name="Muchero W."/>
        </authorList>
    </citation>
    <scope>NUCLEOTIDE SEQUENCE</scope>
    <source>
        <tissue evidence="2">Shoot tip</tissue>
    </source>
</reference>
<keyword evidence="3" id="KW-1185">Reference proteome</keyword>
<evidence type="ECO:0000313" key="2">
    <source>
        <dbReference type="EMBL" id="KAJ6704753.1"/>
    </source>
</evidence>
<evidence type="ECO:0000256" key="1">
    <source>
        <dbReference type="SAM" id="MobiDB-lite"/>
    </source>
</evidence>
<proteinExistence type="predicted"/>
<feature type="compositionally biased region" description="Basic and acidic residues" evidence="1">
    <location>
        <begin position="35"/>
        <end position="51"/>
    </location>
</feature>
<evidence type="ECO:0000313" key="3">
    <source>
        <dbReference type="Proteomes" id="UP001151532"/>
    </source>
</evidence>